<evidence type="ECO:0000313" key="5">
    <source>
        <dbReference type="Proteomes" id="UP000824179"/>
    </source>
</evidence>
<dbReference type="Proteomes" id="UP000824179">
    <property type="component" value="Unassembled WGS sequence"/>
</dbReference>
<reference evidence="4" key="2">
    <citation type="journal article" date="2021" name="PeerJ">
        <title>Extensive microbial diversity within the chicken gut microbiome revealed by metagenomics and culture.</title>
        <authorList>
            <person name="Gilroy R."/>
            <person name="Ravi A."/>
            <person name="Getino M."/>
            <person name="Pursley I."/>
            <person name="Horton D.L."/>
            <person name="Alikhan N.F."/>
            <person name="Baker D."/>
            <person name="Gharbi K."/>
            <person name="Hall N."/>
            <person name="Watson M."/>
            <person name="Adriaenssens E.M."/>
            <person name="Foster-Nyarko E."/>
            <person name="Jarju S."/>
            <person name="Secka A."/>
            <person name="Antonio M."/>
            <person name="Oren A."/>
            <person name="Chaudhuri R.R."/>
            <person name="La Ragione R."/>
            <person name="Hildebrand F."/>
            <person name="Pallen M.J."/>
        </authorList>
    </citation>
    <scope>NUCLEOTIDE SEQUENCE</scope>
    <source>
        <strain evidence="4">ChiW25-3613</strain>
    </source>
</reference>
<reference evidence="4" key="1">
    <citation type="submission" date="2020-10" db="EMBL/GenBank/DDBJ databases">
        <authorList>
            <person name="Gilroy R."/>
        </authorList>
    </citation>
    <scope>NUCLEOTIDE SEQUENCE</scope>
    <source>
        <strain evidence="4">ChiW25-3613</strain>
    </source>
</reference>
<evidence type="ECO:0000256" key="1">
    <source>
        <dbReference type="ARBA" id="ARBA00004370"/>
    </source>
</evidence>
<dbReference type="PROSITE" id="PS51779">
    <property type="entry name" value="POTRA"/>
    <property type="match status" value="1"/>
</dbReference>
<feature type="domain" description="POTRA" evidence="3">
    <location>
        <begin position="28"/>
        <end position="109"/>
    </location>
</feature>
<dbReference type="InterPro" id="IPR034746">
    <property type="entry name" value="POTRA"/>
</dbReference>
<name>A0A9D1DB04_9FIRM</name>
<proteinExistence type="predicted"/>
<evidence type="ECO:0000259" key="3">
    <source>
        <dbReference type="PROSITE" id="PS51779"/>
    </source>
</evidence>
<protein>
    <recommendedName>
        <fullName evidence="3">POTRA domain-containing protein</fullName>
    </recommendedName>
</protein>
<sequence length="257" mass="28022">MKYIRKAIALVLVAVFIAAVAIGLSVIFAVRNINVFTVDYTASGDSDGTDEFADTVSGIRESLSQFEGRTIVTVNEEDISAIVAESGYAEFVSAERVYPCTINVTVKERLEVFAVPADDGSGYVILDGNCNEMVTKAENVNNLDGSPNVLLDVPQEDYALVADILSSFGEKFSSVRAFAESVTAVNDSILGELLRIKLRCGVTMEIREYKVHTEEKAQALFNAFDLTPDYLKLDGYMYCMETDSGAFRVILPDGSII</sequence>
<evidence type="ECO:0000313" key="4">
    <source>
        <dbReference type="EMBL" id="HIR39258.1"/>
    </source>
</evidence>
<dbReference type="EMBL" id="DVHB01000049">
    <property type="protein sequence ID" value="HIR39258.1"/>
    <property type="molecule type" value="Genomic_DNA"/>
</dbReference>
<accession>A0A9D1DB04</accession>
<dbReference type="GO" id="GO:0016020">
    <property type="term" value="C:membrane"/>
    <property type="evidence" value="ECO:0007669"/>
    <property type="project" value="UniProtKB-SubCell"/>
</dbReference>
<comment type="subcellular location">
    <subcellularLocation>
        <location evidence="1">Membrane</location>
    </subcellularLocation>
</comment>
<organism evidence="4 5">
    <name type="scientific">Candidatus Coproplasma stercoripullorum</name>
    <dbReference type="NCBI Taxonomy" id="2840751"/>
    <lineage>
        <taxon>Bacteria</taxon>
        <taxon>Bacillati</taxon>
        <taxon>Bacillota</taxon>
        <taxon>Clostridia</taxon>
        <taxon>Eubacteriales</taxon>
        <taxon>Candidatus Coproplasma</taxon>
    </lineage>
</organism>
<evidence type="ECO:0000256" key="2">
    <source>
        <dbReference type="ARBA" id="ARBA00023136"/>
    </source>
</evidence>
<comment type="caution">
    <text evidence="4">The sequence shown here is derived from an EMBL/GenBank/DDBJ whole genome shotgun (WGS) entry which is preliminary data.</text>
</comment>
<keyword evidence="2" id="KW-0472">Membrane</keyword>
<gene>
    <name evidence="4" type="ORF">IAB90_02645</name>
</gene>
<dbReference type="AlphaFoldDB" id="A0A9D1DB04"/>